<evidence type="ECO:0000313" key="2">
    <source>
        <dbReference type="EMBL" id="SCX04943.1"/>
    </source>
</evidence>
<protein>
    <submittedName>
        <fullName evidence="2">Uncharacterized hydrophobic domain-containing protein</fullName>
    </submittedName>
</protein>
<keyword evidence="1" id="KW-0812">Transmembrane</keyword>
<feature type="transmembrane region" description="Helical" evidence="1">
    <location>
        <begin position="126"/>
        <end position="145"/>
    </location>
</feature>
<dbReference type="Pfam" id="PF04087">
    <property type="entry name" value="DUF389"/>
    <property type="match status" value="1"/>
</dbReference>
<dbReference type="PANTHER" id="PTHR20992:SF9">
    <property type="entry name" value="AT15442P-RELATED"/>
    <property type="match status" value="1"/>
</dbReference>
<dbReference type="PANTHER" id="PTHR20992">
    <property type="entry name" value="AT15442P-RELATED"/>
    <property type="match status" value="1"/>
</dbReference>
<dbReference type="RefSeq" id="WP_023576321.1">
    <property type="nucleotide sequence ID" value="NZ_CBCSBQ010000014.1"/>
</dbReference>
<evidence type="ECO:0000256" key="1">
    <source>
        <dbReference type="SAM" id="Phobius"/>
    </source>
</evidence>
<reference evidence="2 3" key="1">
    <citation type="submission" date="2016-10" db="EMBL/GenBank/DDBJ databases">
        <authorList>
            <person name="de Groot N.N."/>
        </authorList>
    </citation>
    <scope>NUCLEOTIDE SEQUENCE [LARGE SCALE GENOMIC DNA]</scope>
    <source>
        <strain evidence="2 3">CGMCC 1.3801</strain>
    </source>
</reference>
<dbReference type="EMBL" id="FMTY01000002">
    <property type="protein sequence ID" value="SCX04943.1"/>
    <property type="molecule type" value="Genomic_DNA"/>
</dbReference>
<dbReference type="eggNOG" id="COG1808">
    <property type="taxonomic scope" value="Bacteria"/>
</dbReference>
<dbReference type="Proteomes" id="UP000182124">
    <property type="component" value="Unassembled WGS sequence"/>
</dbReference>
<feature type="transmembrane region" description="Helical" evidence="1">
    <location>
        <begin position="33"/>
        <end position="51"/>
    </location>
</feature>
<proteinExistence type="predicted"/>
<feature type="transmembrane region" description="Helical" evidence="1">
    <location>
        <begin position="225"/>
        <end position="245"/>
    </location>
</feature>
<gene>
    <name evidence="2" type="ORF">SAMN02927925_00721</name>
</gene>
<feature type="transmembrane region" description="Helical" evidence="1">
    <location>
        <begin position="152"/>
        <end position="173"/>
    </location>
</feature>
<organism evidence="2 3">
    <name type="scientific">Flavobacterium saliperosum</name>
    <dbReference type="NCBI Taxonomy" id="329186"/>
    <lineage>
        <taxon>Bacteria</taxon>
        <taxon>Pseudomonadati</taxon>
        <taxon>Bacteroidota</taxon>
        <taxon>Flavobacteriia</taxon>
        <taxon>Flavobacteriales</taxon>
        <taxon>Flavobacteriaceae</taxon>
        <taxon>Flavobacterium</taxon>
    </lineage>
</organism>
<sequence>MKKIFDYFNLERELDDFDIIHDKVEKDISFKGTNLWILVFAIFVASIGLNMNSTAVIIGAMLISPLMGPINGMGYSVATYDFPLFKTALKNFGFAVVASLLASTLYFTISPVSAAHSELLARTSPTIYDVLIAFFGGLAGIVAISSKQKGNVLPGVAIATALMPPLCTAGYGLATGNFYFFFGAFYLFTINTVFIALSSALVCQLLKFPIRAQIDEKRKRSVNQILSFIILITIIPSIYFGYGLVQNEKFTEKSKKFVESITVFEGNYLLKSNIDASKKVLTLGFAGNLLDQNYKSKVYKKANDFGLDSTNIVFQKALTFSKVSDLTKSENLQGEINRLQAFIESEKRNKDSINSFGNQILKEANILYPEIKECAFSVTKNYSVQDSVHKITVVSFISTKNFDTTEKKRIKNWLVSRLNTENIKISIEEEEEKK</sequence>
<dbReference type="AlphaFoldDB" id="A0A1G4VD38"/>
<evidence type="ECO:0000313" key="3">
    <source>
        <dbReference type="Proteomes" id="UP000182124"/>
    </source>
</evidence>
<name>A0A1G4VD38_9FLAO</name>
<dbReference type="STRING" id="329186.SAMN02927925_00721"/>
<feature type="transmembrane region" description="Helical" evidence="1">
    <location>
        <begin position="57"/>
        <end position="80"/>
    </location>
</feature>
<dbReference type="InterPro" id="IPR005240">
    <property type="entry name" value="DUF389"/>
</dbReference>
<keyword evidence="1" id="KW-0472">Membrane</keyword>
<keyword evidence="1" id="KW-1133">Transmembrane helix</keyword>
<feature type="transmembrane region" description="Helical" evidence="1">
    <location>
        <begin position="92"/>
        <end position="114"/>
    </location>
</feature>
<feature type="transmembrane region" description="Helical" evidence="1">
    <location>
        <begin position="179"/>
        <end position="205"/>
    </location>
</feature>
<accession>A0A1G4VD38</accession>